<sequence length="137" mass="15594">MKDSLSAVILLSILECLSRLIFSPLPESPCTTPYSPDKQHHYLRLAHRRDIHPAYGVDIYTALDAQNLPQFINSGAKNCQSHPFLMLSVEKMVGGLWLDSKTLGEIERRKDVPSSCRFCSRQSKTKCRVNDIVPHWQ</sequence>
<feature type="signal peptide" evidence="1">
    <location>
        <begin position="1"/>
        <end position="18"/>
    </location>
</feature>
<dbReference type="AlphaFoldDB" id="K9FAU7"/>
<dbReference type="OrthoDB" id="5304511at2759"/>
<dbReference type="HOGENOM" id="CLU_1865808_0_0_1"/>
<comment type="caution">
    <text evidence="2">The sequence shown here is derived from an EMBL/GenBank/DDBJ whole genome shotgun (WGS) entry which is preliminary data.</text>
</comment>
<name>K9FAU7_PEND1</name>
<organism evidence="2 3">
    <name type="scientific">Penicillium digitatum (strain Pd1 / CECT 20795)</name>
    <name type="common">Green mold</name>
    <dbReference type="NCBI Taxonomy" id="1170230"/>
    <lineage>
        <taxon>Eukaryota</taxon>
        <taxon>Fungi</taxon>
        <taxon>Dikarya</taxon>
        <taxon>Ascomycota</taxon>
        <taxon>Pezizomycotina</taxon>
        <taxon>Eurotiomycetes</taxon>
        <taxon>Eurotiomycetidae</taxon>
        <taxon>Eurotiales</taxon>
        <taxon>Aspergillaceae</taxon>
        <taxon>Penicillium</taxon>
    </lineage>
</organism>
<accession>K9FAU7</accession>
<keyword evidence="1" id="KW-0732">Signal</keyword>
<dbReference type="KEGG" id="pdp:PDIP_80050"/>
<reference evidence="3" key="1">
    <citation type="journal article" date="2012" name="BMC Genomics">
        <title>Genome sequence of the necrotrophic fungus Penicillium digitatum, the main postharvest pathogen of citrus.</title>
        <authorList>
            <person name="Marcet-Houben M."/>
            <person name="Ballester A.-R."/>
            <person name="de la Fuente B."/>
            <person name="Harries E."/>
            <person name="Marcos J.F."/>
            <person name="Gonzalez-Candelas L."/>
            <person name="Gabaldon T."/>
        </authorList>
    </citation>
    <scope>NUCLEOTIDE SEQUENCE [LARGE SCALE GENOMIC DNA]</scope>
    <source>
        <strain evidence="3">Pd1 / CECT 20795</strain>
    </source>
</reference>
<feature type="chain" id="PRO_5003928231" evidence="1">
    <location>
        <begin position="19"/>
        <end position="137"/>
    </location>
</feature>
<evidence type="ECO:0000313" key="2">
    <source>
        <dbReference type="EMBL" id="EKV06294.1"/>
    </source>
</evidence>
<evidence type="ECO:0000256" key="1">
    <source>
        <dbReference type="SAM" id="SignalP"/>
    </source>
</evidence>
<evidence type="ECO:0000313" key="3">
    <source>
        <dbReference type="Proteomes" id="UP000009886"/>
    </source>
</evidence>
<dbReference type="EMBL" id="AKCU01000483">
    <property type="protein sequence ID" value="EKV06294.1"/>
    <property type="molecule type" value="Genomic_DNA"/>
</dbReference>
<proteinExistence type="predicted"/>
<protein>
    <submittedName>
        <fullName evidence="2">Uncharacterized protein</fullName>
    </submittedName>
</protein>
<dbReference type="Proteomes" id="UP000009886">
    <property type="component" value="Unassembled WGS sequence"/>
</dbReference>
<gene>
    <name evidence="2" type="ORF">PDIP_80050</name>
</gene>
<dbReference type="VEuPathDB" id="FungiDB:PDIP_80050"/>